<dbReference type="Gene3D" id="3.40.50.300">
    <property type="entry name" value="P-loop containing nucleotide triphosphate hydrolases"/>
    <property type="match status" value="1"/>
</dbReference>
<dbReference type="PANTHER" id="PTHR42711:SF5">
    <property type="entry name" value="ABC TRANSPORTER ATP-BINDING PROTEIN NATA"/>
    <property type="match status" value="1"/>
</dbReference>
<evidence type="ECO:0000313" key="8">
    <source>
        <dbReference type="Proteomes" id="UP000184480"/>
    </source>
</evidence>
<evidence type="ECO:0000259" key="6">
    <source>
        <dbReference type="PROSITE" id="PS50893"/>
    </source>
</evidence>
<organism evidence="7 8">
    <name type="scientific">Dysgonomonas macrotermitis</name>
    <dbReference type="NCBI Taxonomy" id="1346286"/>
    <lineage>
        <taxon>Bacteria</taxon>
        <taxon>Pseudomonadati</taxon>
        <taxon>Bacteroidota</taxon>
        <taxon>Bacteroidia</taxon>
        <taxon>Bacteroidales</taxon>
        <taxon>Dysgonomonadaceae</taxon>
        <taxon>Dysgonomonas</taxon>
    </lineage>
</organism>
<evidence type="ECO:0000256" key="5">
    <source>
        <dbReference type="ARBA" id="ARBA00022840"/>
    </source>
</evidence>
<feature type="domain" description="ABC transporter" evidence="6">
    <location>
        <begin position="4"/>
        <end position="231"/>
    </location>
</feature>
<evidence type="ECO:0000256" key="1">
    <source>
        <dbReference type="ARBA" id="ARBA00005417"/>
    </source>
</evidence>
<dbReference type="GO" id="GO:0005524">
    <property type="term" value="F:ATP binding"/>
    <property type="evidence" value="ECO:0007669"/>
    <property type="project" value="UniProtKB-KW"/>
</dbReference>
<dbReference type="PANTHER" id="PTHR42711">
    <property type="entry name" value="ABC TRANSPORTER ATP-BINDING PROTEIN"/>
    <property type="match status" value="1"/>
</dbReference>
<protein>
    <submittedName>
        <fullName evidence="7">ABC-type multidrug transport system, ATPase component</fullName>
    </submittedName>
</protein>
<dbReference type="EMBL" id="FQUC01000006">
    <property type="protein sequence ID" value="SHF43959.1"/>
    <property type="molecule type" value="Genomic_DNA"/>
</dbReference>
<dbReference type="Proteomes" id="UP000184480">
    <property type="component" value="Unassembled WGS sequence"/>
</dbReference>
<dbReference type="InterPro" id="IPR003439">
    <property type="entry name" value="ABC_transporter-like_ATP-bd"/>
</dbReference>
<keyword evidence="3" id="KW-0536">Nodulation</keyword>
<accession>A0A1M5BN57</accession>
<reference evidence="8" key="1">
    <citation type="submission" date="2016-11" db="EMBL/GenBank/DDBJ databases">
        <authorList>
            <person name="Varghese N."/>
            <person name="Submissions S."/>
        </authorList>
    </citation>
    <scope>NUCLEOTIDE SEQUENCE [LARGE SCALE GENOMIC DNA]</scope>
    <source>
        <strain evidence="8">DSM 27370</strain>
    </source>
</reference>
<name>A0A1M5BN57_9BACT</name>
<keyword evidence="4" id="KW-0547">Nucleotide-binding</keyword>
<evidence type="ECO:0000313" key="7">
    <source>
        <dbReference type="EMBL" id="SHF43959.1"/>
    </source>
</evidence>
<dbReference type="GO" id="GO:0016887">
    <property type="term" value="F:ATP hydrolysis activity"/>
    <property type="evidence" value="ECO:0007669"/>
    <property type="project" value="InterPro"/>
</dbReference>
<keyword evidence="8" id="KW-1185">Reference proteome</keyword>
<dbReference type="InterPro" id="IPR003593">
    <property type="entry name" value="AAA+_ATPase"/>
</dbReference>
<dbReference type="InterPro" id="IPR050763">
    <property type="entry name" value="ABC_transporter_ATP-binding"/>
</dbReference>
<dbReference type="PROSITE" id="PS50893">
    <property type="entry name" value="ABC_TRANSPORTER_2"/>
    <property type="match status" value="1"/>
</dbReference>
<sequence>MYQIEVKDIYKSFKDVHAVRGISFAIRPGEFVALLGPNGAGKTTTVEMMEGLKNPDSGEILLQGKSWLKNEKDLRSIIGLSLQETRFSEKLTIFETLCLFGSFFRLGEKRVNEIIELTGLESKQKSMVGTLSGGQRQRLALGVALLNTPQILFLDEPTTGLDPHSRLDLWKILKQLKDSEKTTLILTTHYMEEAESLCDRIIIIDEGKILKDGKLEDLLDEDSRNLDELFINLTGKALRENGNVVL</sequence>
<dbReference type="InterPro" id="IPR027417">
    <property type="entry name" value="P-loop_NTPase"/>
</dbReference>
<dbReference type="SUPFAM" id="SSF52540">
    <property type="entry name" value="P-loop containing nucleoside triphosphate hydrolases"/>
    <property type="match status" value="1"/>
</dbReference>
<dbReference type="OrthoDB" id="9801987at2"/>
<dbReference type="Pfam" id="PF00005">
    <property type="entry name" value="ABC_tran"/>
    <property type="match status" value="1"/>
</dbReference>
<evidence type="ECO:0000256" key="3">
    <source>
        <dbReference type="ARBA" id="ARBA00022458"/>
    </source>
</evidence>
<dbReference type="SMART" id="SM00382">
    <property type="entry name" value="AAA"/>
    <property type="match status" value="1"/>
</dbReference>
<evidence type="ECO:0000256" key="2">
    <source>
        <dbReference type="ARBA" id="ARBA00022448"/>
    </source>
</evidence>
<dbReference type="AlphaFoldDB" id="A0A1M5BN57"/>
<keyword evidence="5" id="KW-0067">ATP-binding</keyword>
<dbReference type="RefSeq" id="WP_062180172.1">
    <property type="nucleotide sequence ID" value="NZ_BBXL01000009.1"/>
</dbReference>
<keyword evidence="2" id="KW-0813">Transport</keyword>
<evidence type="ECO:0000256" key="4">
    <source>
        <dbReference type="ARBA" id="ARBA00022741"/>
    </source>
</evidence>
<comment type="similarity">
    <text evidence="1">Belongs to the ABC transporter superfamily.</text>
</comment>
<gene>
    <name evidence="7" type="ORF">SAMN05444362_106131</name>
</gene>
<dbReference type="PROSITE" id="PS00211">
    <property type="entry name" value="ABC_TRANSPORTER_1"/>
    <property type="match status" value="1"/>
</dbReference>
<dbReference type="STRING" id="1346286.SAMN05444362_106131"/>
<proteinExistence type="inferred from homology"/>
<dbReference type="InterPro" id="IPR017871">
    <property type="entry name" value="ABC_transporter-like_CS"/>
</dbReference>